<accession>C6LLQ4</accession>
<name>C6LLQ4_9FIRM</name>
<proteinExistence type="predicted"/>
<dbReference type="Proteomes" id="UP000005561">
    <property type="component" value="Unassembled WGS sequence"/>
</dbReference>
<comment type="caution">
    <text evidence="1">The sequence shown here is derived from an EMBL/GenBank/DDBJ whole genome shotgun (WGS) entry which is preliminary data.</text>
</comment>
<reference evidence="1" key="1">
    <citation type="submission" date="2009-07" db="EMBL/GenBank/DDBJ databases">
        <authorList>
            <person name="Weinstock G."/>
            <person name="Sodergren E."/>
            <person name="Clifton S."/>
            <person name="Fulton L."/>
            <person name="Fulton B."/>
            <person name="Courtney L."/>
            <person name="Fronick C."/>
            <person name="Harrison M."/>
            <person name="Strong C."/>
            <person name="Farmer C."/>
            <person name="Delahaunty K."/>
            <person name="Markovic C."/>
            <person name="Hall O."/>
            <person name="Minx P."/>
            <person name="Tomlinson C."/>
            <person name="Mitreva M."/>
            <person name="Nelson J."/>
            <person name="Hou S."/>
            <person name="Wollam A."/>
            <person name="Pepin K.H."/>
            <person name="Johnson M."/>
            <person name="Bhonagiri V."/>
            <person name="Nash W.E."/>
            <person name="Warren W."/>
            <person name="Chinwalla A."/>
            <person name="Mardis E.R."/>
            <person name="Wilson R.K."/>
        </authorList>
    </citation>
    <scope>NUCLEOTIDE SEQUENCE [LARGE SCALE GENOMIC DNA]</scope>
    <source>
        <strain evidence="1">DSM 14469</strain>
    </source>
</reference>
<keyword evidence="2" id="KW-1185">Reference proteome</keyword>
<evidence type="ECO:0000313" key="1">
    <source>
        <dbReference type="EMBL" id="EET58445.1"/>
    </source>
</evidence>
<sequence length="54" mass="6162">MGKTACCSDKLTITYPAAGRKRQLLSFFILFFFAMHTTKTSDGRFLIMLRIAEL</sequence>
<dbReference type="AlphaFoldDB" id="C6LLQ4"/>
<protein>
    <submittedName>
        <fullName evidence="1">Uncharacterized protein</fullName>
    </submittedName>
</protein>
<dbReference type="EMBL" id="ACCL02000032">
    <property type="protein sequence ID" value="EET58445.1"/>
    <property type="molecule type" value="Genomic_DNA"/>
</dbReference>
<gene>
    <name evidence="1" type="ORF">BRYFOR_09602</name>
</gene>
<evidence type="ECO:0000313" key="2">
    <source>
        <dbReference type="Proteomes" id="UP000005561"/>
    </source>
</evidence>
<organism evidence="1 2">
    <name type="scientific">Marvinbryantia formatexigens DSM 14469</name>
    <dbReference type="NCBI Taxonomy" id="478749"/>
    <lineage>
        <taxon>Bacteria</taxon>
        <taxon>Bacillati</taxon>
        <taxon>Bacillota</taxon>
        <taxon>Clostridia</taxon>
        <taxon>Lachnospirales</taxon>
        <taxon>Lachnospiraceae</taxon>
        <taxon>Marvinbryantia</taxon>
    </lineage>
</organism>